<dbReference type="Proteomes" id="UP000321570">
    <property type="component" value="Unassembled WGS sequence"/>
</dbReference>
<feature type="compositionally biased region" description="Low complexity" evidence="1">
    <location>
        <begin position="46"/>
        <end position="62"/>
    </location>
</feature>
<dbReference type="AlphaFoldDB" id="A0A564Z3R5"/>
<dbReference type="EMBL" id="CABIJS010000610">
    <property type="protein sequence ID" value="VUZ54080.1"/>
    <property type="molecule type" value="Genomic_DNA"/>
</dbReference>
<gene>
    <name evidence="2" type="ORF">WMSIL1_LOCUS12300</name>
</gene>
<keyword evidence="3" id="KW-1185">Reference proteome</keyword>
<evidence type="ECO:0000313" key="3">
    <source>
        <dbReference type="Proteomes" id="UP000321570"/>
    </source>
</evidence>
<name>A0A564Z3R5_HYMDI</name>
<protein>
    <submittedName>
        <fullName evidence="2">Uncharacterized protein</fullName>
    </submittedName>
</protein>
<sequence length="286" mass="32110">EIDSDIFANVLRSIPPSYSRSRPRYCHSQNSKQVSAFSQSYQLGPRLGSLDSGSSASSSRSASTERSYQSAARTGPGNSSFHGGKSPQRRRTPPRYTSPNFSVDKMLASSPYMKQGHPGVYYRRELSQPPRRKNELHKSKSMKPTKNQRDRRPQTRLGRSSSLAPHSTSRSSSSSSLTSSDSRSSSSNSFTSTSSSSSTSIITSSSSGSTAPRKKQLRGHHKSHDHRRHHENRHRRESSDQSSSQRKHTHKGGNHRTRRIKRNELISLRIEIVPPPNFDKICEFFR</sequence>
<evidence type="ECO:0000256" key="1">
    <source>
        <dbReference type="SAM" id="MobiDB-lite"/>
    </source>
</evidence>
<feature type="region of interest" description="Disordered" evidence="1">
    <location>
        <begin position="12"/>
        <end position="261"/>
    </location>
</feature>
<feature type="non-terminal residue" evidence="2">
    <location>
        <position position="1"/>
    </location>
</feature>
<evidence type="ECO:0000313" key="2">
    <source>
        <dbReference type="EMBL" id="VUZ54080.1"/>
    </source>
</evidence>
<feature type="compositionally biased region" description="Basic residues" evidence="1">
    <location>
        <begin position="245"/>
        <end position="261"/>
    </location>
</feature>
<reference evidence="2 3" key="1">
    <citation type="submission" date="2019-07" db="EMBL/GenBank/DDBJ databases">
        <authorList>
            <person name="Jastrzebski P J."/>
            <person name="Paukszto L."/>
            <person name="Jastrzebski P J."/>
        </authorList>
    </citation>
    <scope>NUCLEOTIDE SEQUENCE [LARGE SCALE GENOMIC DNA]</scope>
    <source>
        <strain evidence="2 3">WMS-il1</strain>
    </source>
</reference>
<feature type="compositionally biased region" description="Polar residues" evidence="1">
    <location>
        <begin position="27"/>
        <end position="42"/>
    </location>
</feature>
<feature type="compositionally biased region" description="Basic and acidic residues" evidence="1">
    <location>
        <begin position="122"/>
        <end position="138"/>
    </location>
</feature>
<feature type="compositionally biased region" description="Polar residues" evidence="1">
    <location>
        <begin position="64"/>
        <end position="81"/>
    </location>
</feature>
<proteinExistence type="predicted"/>
<feature type="compositionally biased region" description="Low complexity" evidence="1">
    <location>
        <begin position="160"/>
        <end position="210"/>
    </location>
</feature>
<accession>A0A564Z3R5</accession>
<feature type="compositionally biased region" description="Basic residues" evidence="1">
    <location>
        <begin position="212"/>
        <end position="236"/>
    </location>
</feature>
<organism evidence="2 3">
    <name type="scientific">Hymenolepis diminuta</name>
    <name type="common">Rat tapeworm</name>
    <dbReference type="NCBI Taxonomy" id="6216"/>
    <lineage>
        <taxon>Eukaryota</taxon>
        <taxon>Metazoa</taxon>
        <taxon>Spiralia</taxon>
        <taxon>Lophotrochozoa</taxon>
        <taxon>Platyhelminthes</taxon>
        <taxon>Cestoda</taxon>
        <taxon>Eucestoda</taxon>
        <taxon>Cyclophyllidea</taxon>
        <taxon>Hymenolepididae</taxon>
        <taxon>Hymenolepis</taxon>
    </lineage>
</organism>